<dbReference type="PANTHER" id="PTHR10885">
    <property type="entry name" value="ISOPENTENYL-DIPHOSPHATE DELTA-ISOMERASE"/>
    <property type="match status" value="1"/>
</dbReference>
<evidence type="ECO:0000256" key="4">
    <source>
        <dbReference type="ARBA" id="ARBA00004826"/>
    </source>
</evidence>
<comment type="catalytic activity">
    <reaction evidence="1">
        <text>isopentenyl diphosphate = dimethylallyl diphosphate</text>
        <dbReference type="Rhea" id="RHEA:23284"/>
        <dbReference type="ChEBI" id="CHEBI:57623"/>
        <dbReference type="ChEBI" id="CHEBI:128769"/>
        <dbReference type="EC" id="5.3.3.2"/>
    </reaction>
</comment>
<keyword evidence="9" id="KW-0153">Cholesterol metabolism</keyword>
<keyword evidence="9" id="KW-0152">Cholesterol biosynthesis</keyword>
<evidence type="ECO:0000256" key="14">
    <source>
        <dbReference type="ARBA" id="ARBA00023235"/>
    </source>
</evidence>
<keyword evidence="8" id="KW-0479">Metal-binding</keyword>
<proteinExistence type="inferred from homology"/>
<evidence type="ECO:0000256" key="2">
    <source>
        <dbReference type="ARBA" id="ARBA00001946"/>
    </source>
</evidence>
<evidence type="ECO:0000313" key="16">
    <source>
        <dbReference type="EMBL" id="CAG6756075.1"/>
    </source>
</evidence>
<dbReference type="InterPro" id="IPR000086">
    <property type="entry name" value="NUDIX_hydrolase_dom"/>
</dbReference>
<dbReference type="InterPro" id="IPR015797">
    <property type="entry name" value="NUDIX_hydrolase-like_dom_sf"/>
</dbReference>
<organism evidence="16">
    <name type="scientific">Cacopsylla melanoneura</name>
    <dbReference type="NCBI Taxonomy" id="428564"/>
    <lineage>
        <taxon>Eukaryota</taxon>
        <taxon>Metazoa</taxon>
        <taxon>Ecdysozoa</taxon>
        <taxon>Arthropoda</taxon>
        <taxon>Hexapoda</taxon>
        <taxon>Insecta</taxon>
        <taxon>Pterygota</taxon>
        <taxon>Neoptera</taxon>
        <taxon>Paraneoptera</taxon>
        <taxon>Hemiptera</taxon>
        <taxon>Sternorrhyncha</taxon>
        <taxon>Psylloidea</taxon>
        <taxon>Psyllidae</taxon>
        <taxon>Psyllinae</taxon>
        <taxon>Cacopsylla</taxon>
    </lineage>
</organism>
<dbReference type="SUPFAM" id="SSF55811">
    <property type="entry name" value="Nudix"/>
    <property type="match status" value="1"/>
</dbReference>
<keyword evidence="9" id="KW-0756">Sterol biosynthesis</keyword>
<keyword evidence="7" id="KW-0444">Lipid biosynthesis</keyword>
<evidence type="ECO:0000256" key="8">
    <source>
        <dbReference type="ARBA" id="ARBA00022723"/>
    </source>
</evidence>
<accession>A0A8D9ELF4</accession>
<feature type="domain" description="Nudix hydrolase" evidence="15">
    <location>
        <begin position="96"/>
        <end position="244"/>
    </location>
</feature>
<dbReference type="GO" id="GO:0009240">
    <property type="term" value="P:isopentenyl diphosphate biosynthetic process"/>
    <property type="evidence" value="ECO:0007669"/>
    <property type="project" value="TreeGrafter"/>
</dbReference>
<keyword evidence="11" id="KW-0752">Steroid biosynthesis</keyword>
<evidence type="ECO:0000256" key="7">
    <source>
        <dbReference type="ARBA" id="ARBA00022516"/>
    </source>
</evidence>
<dbReference type="Pfam" id="PF00293">
    <property type="entry name" value="NUDIX"/>
    <property type="match status" value="1"/>
</dbReference>
<evidence type="ECO:0000256" key="10">
    <source>
        <dbReference type="ARBA" id="ARBA00022842"/>
    </source>
</evidence>
<keyword evidence="9" id="KW-0753">Steroid metabolism</keyword>
<evidence type="ECO:0000256" key="12">
    <source>
        <dbReference type="ARBA" id="ARBA00023098"/>
    </source>
</evidence>
<dbReference type="NCBIfam" id="TIGR02150">
    <property type="entry name" value="IPP_isom_1"/>
    <property type="match status" value="1"/>
</dbReference>
<dbReference type="CDD" id="cd02885">
    <property type="entry name" value="NUDIX_IPP_Isomerase"/>
    <property type="match status" value="1"/>
</dbReference>
<keyword evidence="12" id="KW-0443">Lipid metabolism</keyword>
<evidence type="ECO:0000256" key="6">
    <source>
        <dbReference type="ARBA" id="ARBA00012057"/>
    </source>
</evidence>
<comment type="function">
    <text evidence="3">Catalyzes the 1,3-allylic rearrangement of the homoallylic substrate isopentenyl (IPP) to its highly electrophilic allylic isomer, dimethylallyl diphosphate (DMAPP).</text>
</comment>
<evidence type="ECO:0000256" key="9">
    <source>
        <dbReference type="ARBA" id="ARBA00022778"/>
    </source>
</evidence>
<comment type="pathway">
    <text evidence="4">Isoprenoid biosynthesis; dimethylallyl diphosphate biosynthesis; dimethylallyl diphosphate from isopentenyl diphosphate: step 1/1.</text>
</comment>
<dbReference type="GO" id="GO:0004452">
    <property type="term" value="F:isopentenyl-diphosphate delta-isomerase activity"/>
    <property type="evidence" value="ECO:0007669"/>
    <property type="project" value="UniProtKB-EC"/>
</dbReference>
<dbReference type="GO" id="GO:0050992">
    <property type="term" value="P:dimethylallyl diphosphate biosynthetic process"/>
    <property type="evidence" value="ECO:0007669"/>
    <property type="project" value="UniProtKB-UniPathway"/>
</dbReference>
<keyword evidence="10" id="KW-0460">Magnesium</keyword>
<evidence type="ECO:0000256" key="5">
    <source>
        <dbReference type="ARBA" id="ARBA00007579"/>
    </source>
</evidence>
<dbReference type="Gene3D" id="3.90.79.10">
    <property type="entry name" value="Nucleoside Triphosphate Pyrophosphohydrolase"/>
    <property type="match status" value="1"/>
</dbReference>
<keyword evidence="9" id="KW-1207">Sterol metabolism</keyword>
<dbReference type="InterPro" id="IPR011876">
    <property type="entry name" value="IsopentenylPP_isomerase_typ1"/>
</dbReference>
<dbReference type="UniPathway" id="UPA00059">
    <property type="reaction ID" value="UER00104"/>
</dbReference>
<dbReference type="PROSITE" id="PS51462">
    <property type="entry name" value="NUDIX"/>
    <property type="match status" value="1"/>
</dbReference>
<sequence length="272" mass="31962">MAVQILTKVLLTPVAINACFSSQVFMRSSNLSLRSSMMTVQPFHSHNKNIMLNKFSFDPIQEQLFKENCLLVDENDKVVGYKSKRDCHTVVNNSIPLHRAFSVFLFNENNELLLQQRSRYKITYPEYFTNTCCSHPLYDHEDETKEKDNIGVKIAAQRRLNYELGIPTQEIGMDNIKCITRIHYFDKGDGVFGEHEIDYIVFIKKNVTININKNEIHHTEYVGMDKMEDFLKSLHYPITPWFHFVVQSKLYTWWKNLDQILNSPTDNVIHKF</sequence>
<keyword evidence="13" id="KW-0414">Isoprene biosynthesis</keyword>
<dbReference type="EMBL" id="HBUF01543772">
    <property type="protein sequence ID" value="CAG6756075.1"/>
    <property type="molecule type" value="Transcribed_RNA"/>
</dbReference>
<evidence type="ECO:0000256" key="11">
    <source>
        <dbReference type="ARBA" id="ARBA00022955"/>
    </source>
</evidence>
<name>A0A8D9ELF4_9HEMI</name>
<evidence type="ECO:0000256" key="1">
    <source>
        <dbReference type="ARBA" id="ARBA00000374"/>
    </source>
</evidence>
<keyword evidence="14 16" id="KW-0413">Isomerase</keyword>
<dbReference type="GO" id="GO:0006695">
    <property type="term" value="P:cholesterol biosynthetic process"/>
    <property type="evidence" value="ECO:0007669"/>
    <property type="project" value="UniProtKB-KW"/>
</dbReference>
<evidence type="ECO:0000259" key="15">
    <source>
        <dbReference type="PROSITE" id="PS51462"/>
    </source>
</evidence>
<dbReference type="GO" id="GO:0046872">
    <property type="term" value="F:metal ion binding"/>
    <property type="evidence" value="ECO:0007669"/>
    <property type="project" value="UniProtKB-KW"/>
</dbReference>
<dbReference type="PANTHER" id="PTHR10885:SF0">
    <property type="entry name" value="ISOPENTENYL-DIPHOSPHATE DELTA-ISOMERASE"/>
    <property type="match status" value="1"/>
</dbReference>
<comment type="cofactor">
    <cofactor evidence="2">
        <name>Mg(2+)</name>
        <dbReference type="ChEBI" id="CHEBI:18420"/>
    </cofactor>
</comment>
<dbReference type="FunFam" id="3.90.79.10:FF:000012">
    <property type="entry name" value="Isopentenyl-diphosphate Delta-isomerase 1"/>
    <property type="match status" value="1"/>
</dbReference>
<evidence type="ECO:0000256" key="3">
    <source>
        <dbReference type="ARBA" id="ARBA00003951"/>
    </source>
</evidence>
<reference evidence="16" key="1">
    <citation type="submission" date="2021-05" db="EMBL/GenBank/DDBJ databases">
        <authorList>
            <person name="Alioto T."/>
            <person name="Alioto T."/>
            <person name="Gomez Garrido J."/>
        </authorList>
    </citation>
    <scope>NUCLEOTIDE SEQUENCE</scope>
</reference>
<comment type="similarity">
    <text evidence="5">Belongs to the IPP isomerase type 1 family.</text>
</comment>
<evidence type="ECO:0000256" key="13">
    <source>
        <dbReference type="ARBA" id="ARBA00023229"/>
    </source>
</evidence>
<protein>
    <recommendedName>
        <fullName evidence="6">isopentenyl-diphosphate Delta-isomerase</fullName>
        <ecNumber evidence="6">5.3.3.2</ecNumber>
    </recommendedName>
</protein>
<dbReference type="EC" id="5.3.3.2" evidence="6"/>
<dbReference type="AlphaFoldDB" id="A0A8D9ELF4"/>
<dbReference type="GO" id="GO:0005737">
    <property type="term" value="C:cytoplasm"/>
    <property type="evidence" value="ECO:0007669"/>
    <property type="project" value="TreeGrafter"/>
</dbReference>